<keyword evidence="3" id="KW-1185">Reference proteome</keyword>
<protein>
    <submittedName>
        <fullName evidence="2">Uncharacterized protein</fullName>
    </submittedName>
</protein>
<evidence type="ECO:0000313" key="2">
    <source>
        <dbReference type="EMBL" id="CAI9783193.1"/>
    </source>
</evidence>
<feature type="transmembrane region" description="Helical" evidence="1">
    <location>
        <begin position="93"/>
        <end position="114"/>
    </location>
</feature>
<keyword evidence="1" id="KW-1133">Transmembrane helix</keyword>
<evidence type="ECO:0000313" key="3">
    <source>
        <dbReference type="Proteomes" id="UP000834106"/>
    </source>
</evidence>
<organism evidence="2 3">
    <name type="scientific">Fraxinus pennsylvanica</name>
    <dbReference type="NCBI Taxonomy" id="56036"/>
    <lineage>
        <taxon>Eukaryota</taxon>
        <taxon>Viridiplantae</taxon>
        <taxon>Streptophyta</taxon>
        <taxon>Embryophyta</taxon>
        <taxon>Tracheophyta</taxon>
        <taxon>Spermatophyta</taxon>
        <taxon>Magnoliopsida</taxon>
        <taxon>eudicotyledons</taxon>
        <taxon>Gunneridae</taxon>
        <taxon>Pentapetalae</taxon>
        <taxon>asterids</taxon>
        <taxon>lamiids</taxon>
        <taxon>Lamiales</taxon>
        <taxon>Oleaceae</taxon>
        <taxon>Oleeae</taxon>
        <taxon>Fraxinus</taxon>
    </lineage>
</organism>
<dbReference type="AlphaFoldDB" id="A0AAD2EBG6"/>
<keyword evidence="1" id="KW-0812">Transmembrane</keyword>
<reference evidence="2" key="1">
    <citation type="submission" date="2023-05" db="EMBL/GenBank/DDBJ databases">
        <authorList>
            <person name="Huff M."/>
        </authorList>
    </citation>
    <scope>NUCLEOTIDE SEQUENCE</scope>
</reference>
<sequence length="121" mass="13868">MGMAKSKWVLGNGWCCRRHSQNQHFQHKLTHDFKLTHCTPKKTMPAPYSAILRNMGMAKSKWVLGNGWLHIACSGMLRRLIYGSKHIACSRMLLIILSLLKLMHSFLVLIMMVVDGQIFLC</sequence>
<accession>A0AAD2EBG6</accession>
<dbReference type="Proteomes" id="UP000834106">
    <property type="component" value="Chromosome 19"/>
</dbReference>
<proteinExistence type="predicted"/>
<name>A0AAD2EBG6_9LAMI</name>
<gene>
    <name evidence="2" type="ORF">FPE_LOCUS30623</name>
</gene>
<dbReference type="EMBL" id="OU503054">
    <property type="protein sequence ID" value="CAI9783193.1"/>
    <property type="molecule type" value="Genomic_DNA"/>
</dbReference>
<keyword evidence="1" id="KW-0472">Membrane</keyword>
<evidence type="ECO:0000256" key="1">
    <source>
        <dbReference type="SAM" id="Phobius"/>
    </source>
</evidence>